<dbReference type="PANTHER" id="PTHR33990:SF2">
    <property type="entry name" value="PHNB-LIKE DOMAIN-CONTAINING PROTEIN"/>
    <property type="match status" value="1"/>
</dbReference>
<proteinExistence type="predicted"/>
<accession>A0ABW6JZV5</accession>
<dbReference type="InterPro" id="IPR028973">
    <property type="entry name" value="PhnB-like"/>
</dbReference>
<dbReference type="PANTHER" id="PTHR33990">
    <property type="entry name" value="PROTEIN YJDN-RELATED"/>
    <property type="match status" value="1"/>
</dbReference>
<sequence length="78" mass="9183">MGNKIQKITSNLWFGTQAEEAAQFYISIFKHSKINRVIRYGNERHKMEEIEEGVVMTVEFEIRGSNLCRLKWGTTFQI</sequence>
<keyword evidence="3" id="KW-1185">Reference proteome</keyword>
<dbReference type="EMBL" id="JBIACJ010000007">
    <property type="protein sequence ID" value="MFE8697450.1"/>
    <property type="molecule type" value="Genomic_DNA"/>
</dbReference>
<dbReference type="Proteomes" id="UP001601058">
    <property type="component" value="Unassembled WGS sequence"/>
</dbReference>
<dbReference type="Pfam" id="PF06983">
    <property type="entry name" value="3-dmu-9_3-mt"/>
    <property type="match status" value="1"/>
</dbReference>
<comment type="caution">
    <text evidence="2">The sequence shown here is derived from an EMBL/GenBank/DDBJ whole genome shotgun (WGS) entry which is preliminary data.</text>
</comment>
<dbReference type="Gene3D" id="3.30.720.100">
    <property type="match status" value="1"/>
</dbReference>
<organism evidence="2 3">
    <name type="scientific">Cytobacillus mangrovibacter</name>
    <dbReference type="NCBI Taxonomy" id="3299024"/>
    <lineage>
        <taxon>Bacteria</taxon>
        <taxon>Bacillati</taxon>
        <taxon>Bacillota</taxon>
        <taxon>Bacilli</taxon>
        <taxon>Bacillales</taxon>
        <taxon>Bacillaceae</taxon>
        <taxon>Cytobacillus</taxon>
    </lineage>
</organism>
<protein>
    <submittedName>
        <fullName evidence="2">VOC family protein</fullName>
    </submittedName>
</protein>
<evidence type="ECO:0000313" key="3">
    <source>
        <dbReference type="Proteomes" id="UP001601058"/>
    </source>
</evidence>
<evidence type="ECO:0000313" key="2">
    <source>
        <dbReference type="EMBL" id="MFE8697450.1"/>
    </source>
</evidence>
<reference evidence="2 3" key="1">
    <citation type="submission" date="2024-08" db="EMBL/GenBank/DDBJ databases">
        <title>Two novel Cytobacillus novel species.</title>
        <authorList>
            <person name="Liu G."/>
        </authorList>
    </citation>
    <scope>NUCLEOTIDE SEQUENCE [LARGE SCALE GENOMIC DNA]</scope>
    <source>
        <strain evidence="2 3">FJAT-53684</strain>
    </source>
</reference>
<feature type="domain" description="PhnB-like" evidence="1">
    <location>
        <begin position="6"/>
        <end position="77"/>
    </location>
</feature>
<name>A0ABW6JZV5_9BACI</name>
<evidence type="ECO:0000259" key="1">
    <source>
        <dbReference type="Pfam" id="PF06983"/>
    </source>
</evidence>
<gene>
    <name evidence="2" type="ORF">ACFYKT_13990</name>
</gene>
<dbReference type="RefSeq" id="WP_389220658.1">
    <property type="nucleotide sequence ID" value="NZ_JBIACJ010000007.1"/>
</dbReference>
<dbReference type="SUPFAM" id="SSF54593">
    <property type="entry name" value="Glyoxalase/Bleomycin resistance protein/Dihydroxybiphenyl dioxygenase"/>
    <property type="match status" value="1"/>
</dbReference>
<dbReference type="InterPro" id="IPR029068">
    <property type="entry name" value="Glyas_Bleomycin-R_OHBP_Dase"/>
</dbReference>